<name>A0A6N2K9Q2_SALVM</name>
<accession>A0A6N2K9Q2</accession>
<dbReference type="AlphaFoldDB" id="A0A6N2K9Q2"/>
<evidence type="ECO:0000313" key="1">
    <source>
        <dbReference type="EMBL" id="VFU21617.1"/>
    </source>
</evidence>
<gene>
    <name evidence="1" type="ORF">SVIM_LOCUS15231</name>
</gene>
<protein>
    <submittedName>
        <fullName evidence="1">Uncharacterized protein</fullName>
    </submittedName>
</protein>
<proteinExistence type="predicted"/>
<reference evidence="1" key="1">
    <citation type="submission" date="2019-03" db="EMBL/GenBank/DDBJ databases">
        <authorList>
            <person name="Mank J."/>
            <person name="Almeida P."/>
        </authorList>
    </citation>
    <scope>NUCLEOTIDE SEQUENCE</scope>
    <source>
        <strain evidence="1">78183</strain>
    </source>
</reference>
<organism evidence="1">
    <name type="scientific">Salix viminalis</name>
    <name type="common">Common osier</name>
    <name type="synonym">Basket willow</name>
    <dbReference type="NCBI Taxonomy" id="40686"/>
    <lineage>
        <taxon>Eukaryota</taxon>
        <taxon>Viridiplantae</taxon>
        <taxon>Streptophyta</taxon>
        <taxon>Embryophyta</taxon>
        <taxon>Tracheophyta</taxon>
        <taxon>Spermatophyta</taxon>
        <taxon>Magnoliopsida</taxon>
        <taxon>eudicotyledons</taxon>
        <taxon>Gunneridae</taxon>
        <taxon>Pentapetalae</taxon>
        <taxon>rosids</taxon>
        <taxon>fabids</taxon>
        <taxon>Malpighiales</taxon>
        <taxon>Salicaceae</taxon>
        <taxon>Saliceae</taxon>
        <taxon>Salix</taxon>
    </lineage>
</organism>
<dbReference type="EMBL" id="CAADRP010000003">
    <property type="protein sequence ID" value="VFU21617.1"/>
    <property type="molecule type" value="Genomic_DNA"/>
</dbReference>
<sequence>MVINIFILASILLRHHLGRTTTQICCIHLSLLTNLNLMVSLHIIIGSNIGNKVLISCNVVPIMMENAHLQSSKNIFM</sequence>